<protein>
    <submittedName>
        <fullName evidence="2">Chloramphenicol O-acetyltransferase type A</fullName>
    </submittedName>
</protein>
<dbReference type="GO" id="GO:0008811">
    <property type="term" value="F:chloramphenicol O-acetyltransferase activity"/>
    <property type="evidence" value="ECO:0007669"/>
    <property type="project" value="InterPro"/>
</dbReference>
<keyword evidence="2" id="KW-0808">Transferase</keyword>
<dbReference type="InterPro" id="IPR023213">
    <property type="entry name" value="CAT-like_dom_sf"/>
</dbReference>
<organism evidence="2 3">
    <name type="scientific">Soonwooa buanensis</name>
    <dbReference type="NCBI Taxonomy" id="619805"/>
    <lineage>
        <taxon>Bacteria</taxon>
        <taxon>Pseudomonadati</taxon>
        <taxon>Bacteroidota</taxon>
        <taxon>Flavobacteriia</taxon>
        <taxon>Flavobacteriales</taxon>
        <taxon>Weeksellaceae</taxon>
        <taxon>Chryseobacterium group</taxon>
        <taxon>Soonwooa</taxon>
    </lineage>
</organism>
<feature type="active site" description="Proton acceptor" evidence="1">
    <location>
        <position position="188"/>
    </location>
</feature>
<proteinExistence type="predicted"/>
<evidence type="ECO:0000313" key="2">
    <source>
        <dbReference type="EMBL" id="SKB79709.1"/>
    </source>
</evidence>
<dbReference type="SUPFAM" id="SSF52777">
    <property type="entry name" value="CoA-dependent acyltransferases"/>
    <property type="match status" value="1"/>
</dbReference>
<gene>
    <name evidence="2" type="ORF">SAMN05660477_01160</name>
</gene>
<dbReference type="Gene3D" id="3.30.559.10">
    <property type="entry name" value="Chloramphenicol acetyltransferase-like domain"/>
    <property type="match status" value="1"/>
</dbReference>
<reference evidence="2 3" key="1">
    <citation type="submission" date="2017-02" db="EMBL/GenBank/DDBJ databases">
        <authorList>
            <person name="Peterson S.W."/>
        </authorList>
    </citation>
    <scope>NUCLEOTIDE SEQUENCE [LARGE SCALE GENOMIC DNA]</scope>
    <source>
        <strain evidence="2 3">DSM 22323</strain>
    </source>
</reference>
<dbReference type="PANTHER" id="PTHR38474">
    <property type="entry name" value="SLR0299 PROTEIN"/>
    <property type="match status" value="1"/>
</dbReference>
<evidence type="ECO:0000256" key="1">
    <source>
        <dbReference type="PIRSR" id="PIRSR000440-1"/>
    </source>
</evidence>
<keyword evidence="3" id="KW-1185">Reference proteome</keyword>
<name>A0A1T5E7C5_9FLAO</name>
<dbReference type="SMART" id="SM01059">
    <property type="entry name" value="CAT"/>
    <property type="match status" value="1"/>
</dbReference>
<dbReference type="RefSeq" id="WP_079666433.1">
    <property type="nucleotide sequence ID" value="NZ_FUYZ01000003.1"/>
</dbReference>
<dbReference type="EMBL" id="FUYZ01000003">
    <property type="protein sequence ID" value="SKB79709.1"/>
    <property type="molecule type" value="Genomic_DNA"/>
</dbReference>
<dbReference type="AlphaFoldDB" id="A0A1T5E7C5"/>
<evidence type="ECO:0000313" key="3">
    <source>
        <dbReference type="Proteomes" id="UP000191112"/>
    </source>
</evidence>
<dbReference type="STRING" id="619805.SAMN05660477_01160"/>
<dbReference type="Pfam" id="PF00302">
    <property type="entry name" value="CAT"/>
    <property type="match status" value="1"/>
</dbReference>
<dbReference type="OrthoDB" id="9801766at2"/>
<dbReference type="PANTHER" id="PTHR38474:SF1">
    <property type="entry name" value="SLR0299 PROTEIN"/>
    <property type="match status" value="1"/>
</dbReference>
<accession>A0A1T5E7C5</accession>
<dbReference type="InterPro" id="IPR001707">
    <property type="entry name" value="Cmp_AcTrfase"/>
</dbReference>
<dbReference type="PIRSF" id="PIRSF000440">
    <property type="entry name" value="CAT"/>
    <property type="match status" value="1"/>
</dbReference>
<dbReference type="Proteomes" id="UP000191112">
    <property type="component" value="Unassembled WGS sequence"/>
</dbReference>
<sequence length="210" mass="24459">MKREINIETWNRKEHFNLFSNMDMPSFGIVTEVDCTETFRLAKDRKESFFAHYLHKSMVAVNKVDAFKLRIDNGKVFQYDVIHAGSTIAREDGTFGFAFMDFSNDFKTFNEALQSEIKAVQESTGLRLSNDDLDLNLIRHSTFPWHQFTSILHPANVNNKESIPRIVFGKFYEKNGRKMMPISVEAHHGLMDGRHIAMYLEEFQKQLNLV</sequence>